<gene>
    <name evidence="10" type="primary">rhaT</name>
    <name evidence="10" type="ORF">BSF38_03536</name>
</gene>
<keyword evidence="2" id="KW-1003">Cell membrane</keyword>
<dbReference type="Pfam" id="PF06379">
    <property type="entry name" value="RhaT"/>
    <property type="match status" value="2"/>
</dbReference>
<feature type="transmembrane region" description="Helical" evidence="9">
    <location>
        <begin position="365"/>
        <end position="384"/>
    </location>
</feature>
<evidence type="ECO:0000256" key="4">
    <source>
        <dbReference type="ARBA" id="ARBA00022597"/>
    </source>
</evidence>
<feature type="transmembrane region" description="Helical" evidence="9">
    <location>
        <begin position="36"/>
        <end position="55"/>
    </location>
</feature>
<feature type="transmembrane region" description="Helical" evidence="9">
    <location>
        <begin position="179"/>
        <end position="198"/>
    </location>
</feature>
<dbReference type="Proteomes" id="UP000186309">
    <property type="component" value="Chromosome"/>
</dbReference>
<evidence type="ECO:0000313" key="10">
    <source>
        <dbReference type="EMBL" id="APW62004.1"/>
    </source>
</evidence>
<evidence type="ECO:0000256" key="3">
    <source>
        <dbReference type="ARBA" id="ARBA00022519"/>
    </source>
</evidence>
<evidence type="ECO:0000256" key="6">
    <source>
        <dbReference type="ARBA" id="ARBA00022847"/>
    </source>
</evidence>
<feature type="transmembrane region" description="Helical" evidence="9">
    <location>
        <begin position="300"/>
        <end position="320"/>
    </location>
</feature>
<name>A0A1U7CST3_9BACT</name>
<dbReference type="GO" id="GO:0015293">
    <property type="term" value="F:symporter activity"/>
    <property type="evidence" value="ECO:0007669"/>
    <property type="project" value="UniProtKB-KW"/>
</dbReference>
<evidence type="ECO:0000313" key="11">
    <source>
        <dbReference type="Proteomes" id="UP000186309"/>
    </source>
</evidence>
<feature type="transmembrane region" description="Helical" evidence="9">
    <location>
        <begin position="101"/>
        <end position="121"/>
    </location>
</feature>
<evidence type="ECO:0000256" key="9">
    <source>
        <dbReference type="SAM" id="Phobius"/>
    </source>
</evidence>
<feature type="transmembrane region" description="Helical" evidence="9">
    <location>
        <begin position="332"/>
        <end position="353"/>
    </location>
</feature>
<keyword evidence="6" id="KW-0769">Symport</keyword>
<evidence type="ECO:0000256" key="8">
    <source>
        <dbReference type="ARBA" id="ARBA00023136"/>
    </source>
</evidence>
<keyword evidence="7 9" id="KW-1133">Transmembrane helix</keyword>
<keyword evidence="11" id="KW-1185">Reference proteome</keyword>
<dbReference type="GO" id="GO:0016020">
    <property type="term" value="C:membrane"/>
    <property type="evidence" value="ECO:0007669"/>
    <property type="project" value="InterPro"/>
</dbReference>
<dbReference type="NCBIfam" id="NF010024">
    <property type="entry name" value="PRK13499.1-4"/>
    <property type="match status" value="1"/>
</dbReference>
<feature type="transmembrane region" description="Helical" evidence="9">
    <location>
        <begin position="6"/>
        <end position="24"/>
    </location>
</feature>
<dbReference type="InterPro" id="IPR004673">
    <property type="entry name" value="L-rhamnose-proton_sym_RhaT"/>
</dbReference>
<dbReference type="STRING" id="1387353.BSF38_03536"/>
<keyword evidence="8 9" id="KW-0472">Membrane</keyword>
<dbReference type="GO" id="GO:0015153">
    <property type="term" value="F:rhamnose transmembrane transporter activity"/>
    <property type="evidence" value="ECO:0007669"/>
    <property type="project" value="InterPro"/>
</dbReference>
<feature type="transmembrane region" description="Helical" evidence="9">
    <location>
        <begin position="218"/>
        <end position="243"/>
    </location>
</feature>
<keyword evidence="3" id="KW-0997">Cell inner membrane</keyword>
<reference evidence="11" key="1">
    <citation type="submission" date="2016-12" db="EMBL/GenBank/DDBJ databases">
        <title>Comparative genomics of four Isosphaeraceae planctomycetes: a common pool of plasmids and glycoside hydrolase genes.</title>
        <authorList>
            <person name="Ivanova A."/>
        </authorList>
    </citation>
    <scope>NUCLEOTIDE SEQUENCE [LARGE SCALE GENOMIC DNA]</scope>
    <source>
        <strain evidence="11">PX4</strain>
    </source>
</reference>
<accession>A0A1U7CST3</accession>
<sequence>MTPNPFLGLIYHWLGGLASGSFYLPYRFVRKWSWETYWLTGGFFSWIIAPWALGLALTNDLPAVLRETPTSTLSWVYFFGVLWGLGGLTFGLTMRYLGMSLGMAVALGYTAAFGTLVPPLVKGEFFTKILPTLSGQVVLFGVLVCMAGIAVAGMAGISKERELSDEAKKASIKEFDFKKGILVATFSGIMSACFSFGLDRGDPIKALTLQHGTGVLWQGLPVLVVLLLGGFTTNFIWCVLLHFKNQTGYQYLSPVARPLKRPARDPELILESATDAPGEEMAAQAHVLDDPDGSGSVPLFWNYVFCAAAGVTWYFQFFFYTMGETQMGRFKFSSWTLHMASIMIFSTLWGIALKEWNGTSRRTKNLVALTLAVLIASTVIIGYGNSLAPDASAGH</sequence>
<evidence type="ECO:0000256" key="2">
    <source>
        <dbReference type="ARBA" id="ARBA00022475"/>
    </source>
</evidence>
<dbReference type="KEGG" id="pbor:BSF38_03536"/>
<dbReference type="RefSeq" id="WP_076347773.1">
    <property type="nucleotide sequence ID" value="NZ_CP019082.1"/>
</dbReference>
<evidence type="ECO:0000256" key="1">
    <source>
        <dbReference type="ARBA" id="ARBA00022448"/>
    </source>
</evidence>
<protein>
    <submittedName>
        <fullName evidence="10">L-rhamnose-proton symporter</fullName>
    </submittedName>
</protein>
<keyword evidence="5 9" id="KW-0812">Transmembrane</keyword>
<keyword evidence="1" id="KW-0813">Transport</keyword>
<dbReference type="EMBL" id="CP019082">
    <property type="protein sequence ID" value="APW62004.1"/>
    <property type="molecule type" value="Genomic_DNA"/>
</dbReference>
<feature type="transmembrane region" description="Helical" evidence="9">
    <location>
        <begin position="133"/>
        <end position="158"/>
    </location>
</feature>
<evidence type="ECO:0000256" key="7">
    <source>
        <dbReference type="ARBA" id="ARBA00022989"/>
    </source>
</evidence>
<dbReference type="AlphaFoldDB" id="A0A1U7CST3"/>
<feature type="transmembrane region" description="Helical" evidence="9">
    <location>
        <begin position="75"/>
        <end position="94"/>
    </location>
</feature>
<proteinExistence type="predicted"/>
<dbReference type="OrthoDB" id="9790043at2"/>
<keyword evidence="4" id="KW-0762">Sugar transport</keyword>
<evidence type="ECO:0000256" key="5">
    <source>
        <dbReference type="ARBA" id="ARBA00022692"/>
    </source>
</evidence>
<organism evidence="10 11">
    <name type="scientific">Paludisphaera borealis</name>
    <dbReference type="NCBI Taxonomy" id="1387353"/>
    <lineage>
        <taxon>Bacteria</taxon>
        <taxon>Pseudomonadati</taxon>
        <taxon>Planctomycetota</taxon>
        <taxon>Planctomycetia</taxon>
        <taxon>Isosphaerales</taxon>
        <taxon>Isosphaeraceae</taxon>
        <taxon>Paludisphaera</taxon>
    </lineage>
</organism>